<keyword evidence="2" id="KW-1185">Reference proteome</keyword>
<organism evidence="1 2">
    <name type="scientific">Persea americana</name>
    <name type="common">Avocado</name>
    <dbReference type="NCBI Taxonomy" id="3435"/>
    <lineage>
        <taxon>Eukaryota</taxon>
        <taxon>Viridiplantae</taxon>
        <taxon>Streptophyta</taxon>
        <taxon>Embryophyta</taxon>
        <taxon>Tracheophyta</taxon>
        <taxon>Spermatophyta</taxon>
        <taxon>Magnoliopsida</taxon>
        <taxon>Magnoliidae</taxon>
        <taxon>Laurales</taxon>
        <taxon>Lauraceae</taxon>
        <taxon>Persea</taxon>
    </lineage>
</organism>
<evidence type="ECO:0000313" key="1">
    <source>
        <dbReference type="EMBL" id="KAJ8638203.1"/>
    </source>
</evidence>
<gene>
    <name evidence="1" type="ORF">MRB53_012470</name>
</gene>
<protein>
    <submittedName>
        <fullName evidence="1">Uncharacterized protein</fullName>
    </submittedName>
</protein>
<proteinExistence type="predicted"/>
<dbReference type="EMBL" id="CM056811">
    <property type="protein sequence ID" value="KAJ8638203.1"/>
    <property type="molecule type" value="Genomic_DNA"/>
</dbReference>
<evidence type="ECO:0000313" key="2">
    <source>
        <dbReference type="Proteomes" id="UP001234297"/>
    </source>
</evidence>
<accession>A0ACC2LYB2</accession>
<name>A0ACC2LYB2_PERAE</name>
<comment type="caution">
    <text evidence="1">The sequence shown here is derived from an EMBL/GenBank/DDBJ whole genome shotgun (WGS) entry which is preliminary data.</text>
</comment>
<dbReference type="Proteomes" id="UP001234297">
    <property type="component" value="Chromosome 3"/>
</dbReference>
<sequence length="78" mass="9018">MGPLISNLCIVEIRAIAMKGKRLRVSIFEVEQERSKQIIEVGRMSLWFGSIADIDIEEEQMHLEGSIVWFCLLLGRKR</sequence>
<reference evidence="1 2" key="1">
    <citation type="journal article" date="2022" name="Hortic Res">
        <title>A haplotype resolved chromosomal level avocado genome allows analysis of novel avocado genes.</title>
        <authorList>
            <person name="Nath O."/>
            <person name="Fletcher S.J."/>
            <person name="Hayward A."/>
            <person name="Shaw L.M."/>
            <person name="Masouleh A.K."/>
            <person name="Furtado A."/>
            <person name="Henry R.J."/>
            <person name="Mitter N."/>
        </authorList>
    </citation>
    <scope>NUCLEOTIDE SEQUENCE [LARGE SCALE GENOMIC DNA]</scope>
    <source>
        <strain evidence="2">cv. Hass</strain>
    </source>
</reference>